<evidence type="ECO:0000313" key="2">
    <source>
        <dbReference type="Proteomes" id="UP000054485"/>
    </source>
</evidence>
<accession>A0A0D0A9N9</accession>
<organism evidence="1 2">
    <name type="scientific">Suillus luteus UH-Slu-Lm8-n1</name>
    <dbReference type="NCBI Taxonomy" id="930992"/>
    <lineage>
        <taxon>Eukaryota</taxon>
        <taxon>Fungi</taxon>
        <taxon>Dikarya</taxon>
        <taxon>Basidiomycota</taxon>
        <taxon>Agaricomycotina</taxon>
        <taxon>Agaricomycetes</taxon>
        <taxon>Agaricomycetidae</taxon>
        <taxon>Boletales</taxon>
        <taxon>Suillineae</taxon>
        <taxon>Suillaceae</taxon>
        <taxon>Suillus</taxon>
    </lineage>
</organism>
<dbReference type="OrthoDB" id="3188688at2759"/>
<evidence type="ECO:0000313" key="1">
    <source>
        <dbReference type="EMBL" id="KIK34864.1"/>
    </source>
</evidence>
<sequence length="52" mass="5669">MRYPAFIDAIIQSNEAGFVGTRGSTMSMMERLGSSDGGRRELMTTEVIGVLE</sequence>
<gene>
    <name evidence="1" type="ORF">CY34DRAFT_812609</name>
</gene>
<dbReference type="InParanoid" id="A0A0D0A9N9"/>
<reference evidence="2" key="2">
    <citation type="submission" date="2015-01" db="EMBL/GenBank/DDBJ databases">
        <title>Evolutionary Origins and Diversification of the Mycorrhizal Mutualists.</title>
        <authorList>
            <consortium name="DOE Joint Genome Institute"/>
            <consortium name="Mycorrhizal Genomics Consortium"/>
            <person name="Kohler A."/>
            <person name="Kuo A."/>
            <person name="Nagy L.G."/>
            <person name="Floudas D."/>
            <person name="Copeland A."/>
            <person name="Barry K.W."/>
            <person name="Cichocki N."/>
            <person name="Veneault-Fourrey C."/>
            <person name="LaButti K."/>
            <person name="Lindquist E.A."/>
            <person name="Lipzen A."/>
            <person name="Lundell T."/>
            <person name="Morin E."/>
            <person name="Murat C."/>
            <person name="Riley R."/>
            <person name="Ohm R."/>
            <person name="Sun H."/>
            <person name="Tunlid A."/>
            <person name="Henrissat B."/>
            <person name="Grigoriev I.V."/>
            <person name="Hibbett D.S."/>
            <person name="Martin F."/>
        </authorList>
    </citation>
    <scope>NUCLEOTIDE SEQUENCE [LARGE SCALE GENOMIC DNA]</scope>
    <source>
        <strain evidence="2">UH-Slu-Lm8-n1</strain>
    </source>
</reference>
<name>A0A0D0A9N9_9AGAM</name>
<dbReference type="AlphaFoldDB" id="A0A0D0A9N9"/>
<protein>
    <submittedName>
        <fullName evidence="1">Uncharacterized protein</fullName>
    </submittedName>
</protein>
<reference evidence="1 2" key="1">
    <citation type="submission" date="2014-04" db="EMBL/GenBank/DDBJ databases">
        <authorList>
            <consortium name="DOE Joint Genome Institute"/>
            <person name="Kuo A."/>
            <person name="Ruytinx J."/>
            <person name="Rineau F."/>
            <person name="Colpaert J."/>
            <person name="Kohler A."/>
            <person name="Nagy L.G."/>
            <person name="Floudas D."/>
            <person name="Copeland A."/>
            <person name="Barry K.W."/>
            <person name="Cichocki N."/>
            <person name="Veneault-Fourrey C."/>
            <person name="LaButti K."/>
            <person name="Lindquist E.A."/>
            <person name="Lipzen A."/>
            <person name="Lundell T."/>
            <person name="Morin E."/>
            <person name="Murat C."/>
            <person name="Sun H."/>
            <person name="Tunlid A."/>
            <person name="Henrissat B."/>
            <person name="Grigoriev I.V."/>
            <person name="Hibbett D.S."/>
            <person name="Martin F."/>
            <person name="Nordberg H.P."/>
            <person name="Cantor M.N."/>
            <person name="Hua S.X."/>
        </authorList>
    </citation>
    <scope>NUCLEOTIDE SEQUENCE [LARGE SCALE GENOMIC DNA]</scope>
    <source>
        <strain evidence="1 2">UH-Slu-Lm8-n1</strain>
    </source>
</reference>
<keyword evidence="2" id="KW-1185">Reference proteome</keyword>
<dbReference type="EMBL" id="KN835693">
    <property type="protein sequence ID" value="KIK34864.1"/>
    <property type="molecule type" value="Genomic_DNA"/>
</dbReference>
<dbReference type="Proteomes" id="UP000054485">
    <property type="component" value="Unassembled WGS sequence"/>
</dbReference>
<proteinExistence type="predicted"/>
<dbReference type="HOGENOM" id="CLU_3088861_0_0_1"/>